<dbReference type="Ensembl" id="ENSAOCT00000075220.1">
    <property type="protein sequence ID" value="ENSAOCP00000033879.1"/>
    <property type="gene ID" value="ENSAOCG00000025444.1"/>
</dbReference>
<keyword evidence="2" id="KW-0804">Transcription</keyword>
<dbReference type="AlphaFoldDB" id="A0AAQ5X068"/>
<accession>A0AAQ5X068</accession>
<dbReference type="GO" id="GO:0003712">
    <property type="term" value="F:transcription coregulator activity"/>
    <property type="evidence" value="ECO:0007669"/>
    <property type="project" value="TreeGrafter"/>
</dbReference>
<dbReference type="PANTHER" id="PTHR16088">
    <property type="entry name" value="YY1 ASSOCIATED PROTEIN-RELATED"/>
    <property type="match status" value="1"/>
</dbReference>
<evidence type="ECO:0000256" key="1">
    <source>
        <dbReference type="ARBA" id="ARBA00023015"/>
    </source>
</evidence>
<evidence type="ECO:0000313" key="4">
    <source>
        <dbReference type="Ensembl" id="ENSAOCP00000033879.1"/>
    </source>
</evidence>
<dbReference type="Proteomes" id="UP001501940">
    <property type="component" value="Chromosome 7"/>
</dbReference>
<evidence type="ECO:0000256" key="2">
    <source>
        <dbReference type="ARBA" id="ARBA00023163"/>
    </source>
</evidence>
<reference evidence="4" key="2">
    <citation type="submission" date="2025-08" db="UniProtKB">
        <authorList>
            <consortium name="Ensembl"/>
        </authorList>
    </citation>
    <scope>IDENTIFICATION</scope>
</reference>
<reference evidence="4 5" key="1">
    <citation type="submission" date="2022-01" db="EMBL/GenBank/DDBJ databases">
        <title>A chromosome-scale genome assembly of the false clownfish, Amphiprion ocellaris.</title>
        <authorList>
            <person name="Ryu T."/>
        </authorList>
    </citation>
    <scope>NUCLEOTIDE SEQUENCE [LARGE SCALE GENOMIC DNA]</scope>
</reference>
<sequence length="126" mass="14751">MHAKVAHTQHIPQMLDWIEIWGIWTPSQHLRLVVLLEPFLRMKDSTKLLLLYNENILNNDPHRESKDVVFSQSYLNRMCNALQDIPEQMEEFASLLNESEQVGEREEPLLLSRKVCGILANQMDIL</sequence>
<reference evidence="4" key="3">
    <citation type="submission" date="2025-09" db="UniProtKB">
        <authorList>
            <consortium name="Ensembl"/>
        </authorList>
    </citation>
    <scope>IDENTIFICATION</scope>
</reference>
<keyword evidence="5" id="KW-1185">Reference proteome</keyword>
<organism evidence="4 5">
    <name type="scientific">Amphiprion ocellaris</name>
    <name type="common">Clown anemonefish</name>
    <dbReference type="NCBI Taxonomy" id="80972"/>
    <lineage>
        <taxon>Eukaryota</taxon>
        <taxon>Metazoa</taxon>
        <taxon>Chordata</taxon>
        <taxon>Craniata</taxon>
        <taxon>Vertebrata</taxon>
        <taxon>Euteleostomi</taxon>
        <taxon>Actinopterygii</taxon>
        <taxon>Neopterygii</taxon>
        <taxon>Teleostei</taxon>
        <taxon>Neoteleostei</taxon>
        <taxon>Acanthomorphata</taxon>
        <taxon>Ovalentaria</taxon>
        <taxon>Pomacentridae</taxon>
        <taxon>Amphiprion</taxon>
    </lineage>
</organism>
<evidence type="ECO:0000256" key="3">
    <source>
        <dbReference type="ARBA" id="ARBA00023242"/>
    </source>
</evidence>
<protein>
    <submittedName>
        <fullName evidence="4">Uncharacterized protein</fullName>
    </submittedName>
</protein>
<dbReference type="GO" id="GO:0006355">
    <property type="term" value="P:regulation of DNA-templated transcription"/>
    <property type="evidence" value="ECO:0007669"/>
    <property type="project" value="TreeGrafter"/>
</dbReference>
<name>A0AAQ5X068_AMPOC</name>
<keyword evidence="3" id="KW-0539">Nucleus</keyword>
<dbReference type="InterPro" id="IPR052435">
    <property type="entry name" value="YY1-Transcr_Regul"/>
</dbReference>
<dbReference type="GO" id="GO:0005634">
    <property type="term" value="C:nucleus"/>
    <property type="evidence" value="ECO:0007669"/>
    <property type="project" value="TreeGrafter"/>
</dbReference>
<keyword evidence="1" id="KW-0805">Transcription regulation</keyword>
<dbReference type="PANTHER" id="PTHR16088:SF3">
    <property type="entry name" value="GON-4-LIKE PROTEIN"/>
    <property type="match status" value="1"/>
</dbReference>
<proteinExistence type="predicted"/>
<evidence type="ECO:0000313" key="5">
    <source>
        <dbReference type="Proteomes" id="UP001501940"/>
    </source>
</evidence>